<comment type="caution">
    <text evidence="1">The sequence shown here is derived from an EMBL/GenBank/DDBJ whole genome shotgun (WGS) entry which is preliminary data.</text>
</comment>
<evidence type="ECO:0000313" key="1">
    <source>
        <dbReference type="EMBL" id="NYJ04326.1"/>
    </source>
</evidence>
<proteinExistence type="predicted"/>
<keyword evidence="2" id="KW-1185">Reference proteome</keyword>
<evidence type="ECO:0000313" key="2">
    <source>
        <dbReference type="Proteomes" id="UP000541969"/>
    </source>
</evidence>
<evidence type="ECO:0008006" key="3">
    <source>
        <dbReference type="Google" id="ProtNLM"/>
    </source>
</evidence>
<sequence>MNRGRLSPRPGAAGRVVAGALLCAVPLLTGCTGRTVAGVASAAPGGAVPSSPEELERLIIRAVPSGLSRVPDDALSPPAGEKWVGDVAAYAPDPDHERGVLDGYGFRFGWERFWGAGDGSGPVTSVFVYQFAERAGASAYAEDLAGNDAESYRGMLSEDPDELPGGCQLVTVDEPEGLPGPAASAWCGHGVFSVAVTSVADSPSHARREVAEALRQQLALLPPG</sequence>
<gene>
    <name evidence="1" type="ORF">GGQ55_000604</name>
</gene>
<protein>
    <recommendedName>
        <fullName evidence="3">PknH-like extracellular domain-containing protein</fullName>
    </recommendedName>
</protein>
<name>A0A853CBB1_9ACTN</name>
<dbReference type="AlphaFoldDB" id="A0A853CBB1"/>
<organism evidence="1 2">
    <name type="scientific">Petropleomorpha daqingensis</name>
    <dbReference type="NCBI Taxonomy" id="2026353"/>
    <lineage>
        <taxon>Bacteria</taxon>
        <taxon>Bacillati</taxon>
        <taxon>Actinomycetota</taxon>
        <taxon>Actinomycetes</taxon>
        <taxon>Geodermatophilales</taxon>
        <taxon>Geodermatophilaceae</taxon>
        <taxon>Petropleomorpha</taxon>
    </lineage>
</organism>
<dbReference type="PROSITE" id="PS51257">
    <property type="entry name" value="PROKAR_LIPOPROTEIN"/>
    <property type="match status" value="1"/>
</dbReference>
<reference evidence="1 2" key="1">
    <citation type="submission" date="2020-07" db="EMBL/GenBank/DDBJ databases">
        <title>Sequencing the genomes of 1000 actinobacteria strains.</title>
        <authorList>
            <person name="Klenk H.-P."/>
        </authorList>
    </citation>
    <scope>NUCLEOTIDE SEQUENCE [LARGE SCALE GENOMIC DNA]</scope>
    <source>
        <strain evidence="1 2">DSM 104001</strain>
    </source>
</reference>
<dbReference type="EMBL" id="JACBZT010000001">
    <property type="protein sequence ID" value="NYJ04326.1"/>
    <property type="molecule type" value="Genomic_DNA"/>
</dbReference>
<dbReference type="Proteomes" id="UP000541969">
    <property type="component" value="Unassembled WGS sequence"/>
</dbReference>
<accession>A0A853CBB1</accession>
<dbReference type="RefSeq" id="WP_179715054.1">
    <property type="nucleotide sequence ID" value="NZ_JACBZT010000001.1"/>
</dbReference>